<evidence type="ECO:0000313" key="19">
    <source>
        <dbReference type="Proteomes" id="UP000190121"/>
    </source>
</evidence>
<dbReference type="GO" id="GO:0005737">
    <property type="term" value="C:cytoplasm"/>
    <property type="evidence" value="ECO:0007669"/>
    <property type="project" value="UniProtKB-SubCell"/>
</dbReference>
<evidence type="ECO:0000256" key="9">
    <source>
        <dbReference type="ARBA" id="ARBA00022722"/>
    </source>
</evidence>
<evidence type="ECO:0000259" key="17">
    <source>
        <dbReference type="PROSITE" id="PS51975"/>
    </source>
</evidence>
<evidence type="ECO:0000256" key="3">
    <source>
        <dbReference type="ARBA" id="ARBA00004065"/>
    </source>
</evidence>
<dbReference type="AlphaFoldDB" id="A0A1T4MC23"/>
<comment type="subcellular location">
    <subcellularLocation>
        <location evidence="4 14">Cytoplasm</location>
    </subcellularLocation>
</comment>
<comment type="similarity">
    <text evidence="5 14 16">Belongs to the RNase HII family.</text>
</comment>
<dbReference type="GO" id="GO:0004523">
    <property type="term" value="F:RNA-DNA hybrid ribonuclease activity"/>
    <property type="evidence" value="ECO:0007669"/>
    <property type="project" value="UniProtKB-UniRule"/>
</dbReference>
<reference evidence="19" key="1">
    <citation type="submission" date="2017-02" db="EMBL/GenBank/DDBJ databases">
        <authorList>
            <person name="Varghese N."/>
            <person name="Submissions S."/>
        </authorList>
    </citation>
    <scope>NUCLEOTIDE SEQUENCE [LARGE SCALE GENOMIC DNA]</scope>
    <source>
        <strain evidence="19">ATCC 51356</strain>
    </source>
</reference>
<dbReference type="STRING" id="29524.SAMN02745171_00700"/>
<name>A0A1T4MC23_9PORP</name>
<organism evidence="18 19">
    <name type="scientific">Porphyromonas circumdentaria</name>
    <dbReference type="NCBI Taxonomy" id="29524"/>
    <lineage>
        <taxon>Bacteria</taxon>
        <taxon>Pseudomonadati</taxon>
        <taxon>Bacteroidota</taxon>
        <taxon>Bacteroidia</taxon>
        <taxon>Bacteroidales</taxon>
        <taxon>Porphyromonadaceae</taxon>
        <taxon>Porphyromonas</taxon>
    </lineage>
</organism>
<dbReference type="InterPro" id="IPR024567">
    <property type="entry name" value="RNase_HII/HIII_dom"/>
</dbReference>
<dbReference type="HAMAP" id="MF_00052_B">
    <property type="entry name" value="RNase_HII_B"/>
    <property type="match status" value="1"/>
</dbReference>
<evidence type="ECO:0000256" key="7">
    <source>
        <dbReference type="ARBA" id="ARBA00019179"/>
    </source>
</evidence>
<dbReference type="GO" id="GO:0043137">
    <property type="term" value="P:DNA replication, removal of RNA primer"/>
    <property type="evidence" value="ECO:0007669"/>
    <property type="project" value="TreeGrafter"/>
</dbReference>
<evidence type="ECO:0000256" key="6">
    <source>
        <dbReference type="ARBA" id="ARBA00012180"/>
    </source>
</evidence>
<dbReference type="InterPro" id="IPR022898">
    <property type="entry name" value="RNase_HII"/>
</dbReference>
<dbReference type="PANTHER" id="PTHR10954">
    <property type="entry name" value="RIBONUCLEASE H2 SUBUNIT A"/>
    <property type="match status" value="1"/>
</dbReference>
<dbReference type="InterPro" id="IPR012337">
    <property type="entry name" value="RNaseH-like_sf"/>
</dbReference>
<evidence type="ECO:0000256" key="11">
    <source>
        <dbReference type="ARBA" id="ARBA00022759"/>
    </source>
</evidence>
<evidence type="ECO:0000256" key="10">
    <source>
        <dbReference type="ARBA" id="ARBA00022723"/>
    </source>
</evidence>
<keyword evidence="12 14" id="KW-0378">Hydrolase</keyword>
<proteinExistence type="inferred from homology"/>
<evidence type="ECO:0000256" key="1">
    <source>
        <dbReference type="ARBA" id="ARBA00000077"/>
    </source>
</evidence>
<sequence length="200" mass="22135">MGMSGEVASLSLRFQADTLLECGCDEAGRGPLAGDVFAAAVILPEGFFLEGLNDSKKISERKRLQLRPVIEQTALAWGIGRVSAQEIDELNILRASFLAMHRAIDAMALRPDRLLIDGNRFTPYRDTPHHCIVKGDAKFMAIAAASILAKTYRDEYMQAAALRYPGYGWEENKGYPTPQHCKAIKELGLTPLHRLSFTVK</sequence>
<protein>
    <recommendedName>
        <fullName evidence="7 14">Ribonuclease HII</fullName>
        <shortName evidence="14">RNase HII</shortName>
        <ecNumber evidence="6 14">3.1.26.4</ecNumber>
    </recommendedName>
</protein>
<dbReference type="Pfam" id="PF01351">
    <property type="entry name" value="RNase_HII"/>
    <property type="match status" value="1"/>
</dbReference>
<dbReference type="GO" id="GO:0030145">
    <property type="term" value="F:manganese ion binding"/>
    <property type="evidence" value="ECO:0007669"/>
    <property type="project" value="UniProtKB-UniRule"/>
</dbReference>
<dbReference type="EC" id="3.1.26.4" evidence="6 14"/>
<evidence type="ECO:0000256" key="2">
    <source>
        <dbReference type="ARBA" id="ARBA00001946"/>
    </source>
</evidence>
<dbReference type="EMBL" id="FUXE01000006">
    <property type="protein sequence ID" value="SJZ64274.1"/>
    <property type="molecule type" value="Genomic_DNA"/>
</dbReference>
<feature type="domain" description="RNase H type-2" evidence="17">
    <location>
        <begin position="19"/>
        <end position="200"/>
    </location>
</feature>
<accession>A0A1T4MC23</accession>
<feature type="binding site" evidence="14 15">
    <location>
        <position position="25"/>
    </location>
    <ligand>
        <name>a divalent metal cation</name>
        <dbReference type="ChEBI" id="CHEBI:60240"/>
    </ligand>
</feature>
<comment type="catalytic activity">
    <reaction evidence="1 14 15 16">
        <text>Endonucleolytic cleavage to 5'-phosphomonoester.</text>
        <dbReference type="EC" id="3.1.26.4"/>
    </reaction>
</comment>
<evidence type="ECO:0000256" key="15">
    <source>
        <dbReference type="PROSITE-ProRule" id="PRU01319"/>
    </source>
</evidence>
<evidence type="ECO:0000256" key="12">
    <source>
        <dbReference type="ARBA" id="ARBA00022801"/>
    </source>
</evidence>
<dbReference type="SUPFAM" id="SSF53098">
    <property type="entry name" value="Ribonuclease H-like"/>
    <property type="match status" value="1"/>
</dbReference>
<keyword evidence="13 14" id="KW-0464">Manganese</keyword>
<dbReference type="GO" id="GO:0003723">
    <property type="term" value="F:RNA binding"/>
    <property type="evidence" value="ECO:0007669"/>
    <property type="project" value="UniProtKB-UniRule"/>
</dbReference>
<keyword evidence="11 14" id="KW-0255">Endonuclease</keyword>
<keyword evidence="19" id="KW-1185">Reference proteome</keyword>
<comment type="cofactor">
    <cofactor evidence="2">
        <name>Mg(2+)</name>
        <dbReference type="ChEBI" id="CHEBI:18420"/>
    </cofactor>
</comment>
<feature type="binding site" evidence="14 15">
    <location>
        <position position="117"/>
    </location>
    <ligand>
        <name>a divalent metal cation</name>
        <dbReference type="ChEBI" id="CHEBI:60240"/>
    </ligand>
</feature>
<dbReference type="GO" id="GO:0032299">
    <property type="term" value="C:ribonuclease H2 complex"/>
    <property type="evidence" value="ECO:0007669"/>
    <property type="project" value="TreeGrafter"/>
</dbReference>
<comment type="cofactor">
    <cofactor evidence="14 15">
        <name>Mn(2+)</name>
        <dbReference type="ChEBI" id="CHEBI:29035"/>
    </cofactor>
    <cofactor evidence="14 15">
        <name>Mg(2+)</name>
        <dbReference type="ChEBI" id="CHEBI:18420"/>
    </cofactor>
    <text evidence="14 15">Manganese or magnesium. Binds 1 divalent metal ion per monomer in the absence of substrate. May bind a second metal ion after substrate binding.</text>
</comment>
<keyword evidence="8 14" id="KW-0963">Cytoplasm</keyword>
<dbReference type="InterPro" id="IPR001352">
    <property type="entry name" value="RNase_HII/HIII"/>
</dbReference>
<keyword evidence="10 14" id="KW-0479">Metal-binding</keyword>
<dbReference type="PANTHER" id="PTHR10954:SF18">
    <property type="entry name" value="RIBONUCLEASE HII"/>
    <property type="match status" value="1"/>
</dbReference>
<evidence type="ECO:0000256" key="13">
    <source>
        <dbReference type="ARBA" id="ARBA00023211"/>
    </source>
</evidence>
<dbReference type="GO" id="GO:0006298">
    <property type="term" value="P:mismatch repair"/>
    <property type="evidence" value="ECO:0007669"/>
    <property type="project" value="TreeGrafter"/>
</dbReference>
<evidence type="ECO:0000256" key="5">
    <source>
        <dbReference type="ARBA" id="ARBA00007383"/>
    </source>
</evidence>
<evidence type="ECO:0000256" key="8">
    <source>
        <dbReference type="ARBA" id="ARBA00022490"/>
    </source>
</evidence>
<dbReference type="CDD" id="cd07182">
    <property type="entry name" value="RNase_HII_bacteria_HII_like"/>
    <property type="match status" value="1"/>
</dbReference>
<dbReference type="NCBIfam" id="NF000595">
    <property type="entry name" value="PRK00015.1-3"/>
    <property type="match status" value="1"/>
</dbReference>
<evidence type="ECO:0000313" key="18">
    <source>
        <dbReference type="EMBL" id="SJZ64274.1"/>
    </source>
</evidence>
<dbReference type="InterPro" id="IPR036397">
    <property type="entry name" value="RNaseH_sf"/>
</dbReference>
<evidence type="ECO:0000256" key="16">
    <source>
        <dbReference type="RuleBase" id="RU003515"/>
    </source>
</evidence>
<feature type="binding site" evidence="14 15">
    <location>
        <position position="26"/>
    </location>
    <ligand>
        <name>a divalent metal cation</name>
        <dbReference type="ChEBI" id="CHEBI:60240"/>
    </ligand>
</feature>
<dbReference type="Proteomes" id="UP000190121">
    <property type="component" value="Unassembled WGS sequence"/>
</dbReference>
<evidence type="ECO:0000256" key="14">
    <source>
        <dbReference type="HAMAP-Rule" id="MF_00052"/>
    </source>
</evidence>
<evidence type="ECO:0000256" key="4">
    <source>
        <dbReference type="ARBA" id="ARBA00004496"/>
    </source>
</evidence>
<comment type="function">
    <text evidence="3 14 16">Endonuclease that specifically degrades the RNA of RNA-DNA hybrids.</text>
</comment>
<gene>
    <name evidence="14" type="primary">rnhB</name>
    <name evidence="18" type="ORF">SAMN02745171_00700</name>
</gene>
<keyword evidence="9 14" id="KW-0540">Nuclease</keyword>
<dbReference type="Gene3D" id="3.30.420.10">
    <property type="entry name" value="Ribonuclease H-like superfamily/Ribonuclease H"/>
    <property type="match status" value="1"/>
</dbReference>
<dbReference type="PROSITE" id="PS51975">
    <property type="entry name" value="RNASE_H_2"/>
    <property type="match status" value="1"/>
</dbReference>